<accession>A0A975KTE1</accession>
<keyword evidence="2" id="KW-1185">Reference proteome</keyword>
<geneLocation type="plasmid" evidence="1 2">
    <name>unnamed4</name>
</geneLocation>
<gene>
    <name evidence="1" type="ORF">KGD84_32615</name>
</gene>
<dbReference type="EMBL" id="CP074136">
    <property type="protein sequence ID" value="QUX26443.1"/>
    <property type="molecule type" value="Genomic_DNA"/>
</dbReference>
<reference evidence="2" key="1">
    <citation type="submission" date="2021-05" db="EMBL/GenBank/DDBJ databases">
        <title>Direct Submission.</title>
        <authorList>
            <person name="Li K."/>
            <person name="Gao J."/>
        </authorList>
    </citation>
    <scope>NUCLEOTIDE SEQUENCE [LARGE SCALE GENOMIC DNA]</scope>
    <source>
        <strain evidence="2">Mg02</strain>
        <plasmid evidence="2">unnamed4</plasmid>
    </source>
</reference>
<evidence type="ECO:0000313" key="2">
    <source>
        <dbReference type="Proteomes" id="UP000676079"/>
    </source>
</evidence>
<name>A0A975KTE1_9ACTN</name>
<evidence type="ECO:0000313" key="1">
    <source>
        <dbReference type="EMBL" id="QUX26443.1"/>
    </source>
</evidence>
<protein>
    <submittedName>
        <fullName evidence="1">Uncharacterized protein</fullName>
    </submittedName>
</protein>
<keyword evidence="1" id="KW-0614">Plasmid</keyword>
<dbReference type="RefSeq" id="WP_220566022.1">
    <property type="nucleotide sequence ID" value="NZ_CP074136.1"/>
</dbReference>
<proteinExistence type="predicted"/>
<dbReference type="Proteomes" id="UP000676079">
    <property type="component" value="Plasmid unnamed4"/>
</dbReference>
<organism evidence="1 2">
    <name type="scientific">Nocardiopsis changdeensis</name>
    <dbReference type="NCBI Taxonomy" id="2831969"/>
    <lineage>
        <taxon>Bacteria</taxon>
        <taxon>Bacillati</taxon>
        <taxon>Actinomycetota</taxon>
        <taxon>Actinomycetes</taxon>
        <taxon>Streptosporangiales</taxon>
        <taxon>Nocardiopsidaceae</taxon>
        <taxon>Nocardiopsis</taxon>
    </lineage>
</organism>
<sequence>MDQLIAAAVRQGYQVCQDENGRWSFRRAGVAIFFDETPVTAMELLVMLNTLRGNGLIFPEE</sequence>